<dbReference type="EMBL" id="CVRI01000001">
    <property type="protein sequence ID" value="CRK86498.1"/>
    <property type="molecule type" value="Genomic_DNA"/>
</dbReference>
<accession>A0A1J1HG23</accession>
<feature type="signal peptide" evidence="1">
    <location>
        <begin position="1"/>
        <end position="17"/>
    </location>
</feature>
<reference evidence="2 3" key="1">
    <citation type="submission" date="2015-04" db="EMBL/GenBank/DDBJ databases">
        <authorList>
            <person name="Syromyatnikov M.Y."/>
            <person name="Popov V.N."/>
        </authorList>
    </citation>
    <scope>NUCLEOTIDE SEQUENCE [LARGE SCALE GENOMIC DNA]</scope>
</reference>
<organism evidence="2 3">
    <name type="scientific">Clunio marinus</name>
    <dbReference type="NCBI Taxonomy" id="568069"/>
    <lineage>
        <taxon>Eukaryota</taxon>
        <taxon>Metazoa</taxon>
        <taxon>Ecdysozoa</taxon>
        <taxon>Arthropoda</taxon>
        <taxon>Hexapoda</taxon>
        <taxon>Insecta</taxon>
        <taxon>Pterygota</taxon>
        <taxon>Neoptera</taxon>
        <taxon>Endopterygota</taxon>
        <taxon>Diptera</taxon>
        <taxon>Nematocera</taxon>
        <taxon>Chironomoidea</taxon>
        <taxon>Chironomidae</taxon>
        <taxon>Clunio</taxon>
    </lineage>
</organism>
<protein>
    <submittedName>
        <fullName evidence="2">CLUMA_CG000378, isoform A</fullName>
    </submittedName>
</protein>
<keyword evidence="1" id="KW-0732">Signal</keyword>
<evidence type="ECO:0000313" key="3">
    <source>
        <dbReference type="Proteomes" id="UP000183832"/>
    </source>
</evidence>
<evidence type="ECO:0000256" key="1">
    <source>
        <dbReference type="SAM" id="SignalP"/>
    </source>
</evidence>
<sequence length="96" mass="10867">MWKLIIFISILCAAALTIEENKNIPKNENEDFVSLIGKILEAHDEELEVQNVKGLDIVEAFINAYCNLRPTARLCRRVTTPGIFIILRKGVNTLKV</sequence>
<dbReference type="AlphaFoldDB" id="A0A1J1HG23"/>
<gene>
    <name evidence="2" type="ORF">CLUMA_CG000378</name>
</gene>
<feature type="chain" id="PRO_5012656061" evidence="1">
    <location>
        <begin position="18"/>
        <end position="96"/>
    </location>
</feature>
<dbReference type="Proteomes" id="UP000183832">
    <property type="component" value="Unassembled WGS sequence"/>
</dbReference>
<name>A0A1J1HG23_9DIPT</name>
<evidence type="ECO:0000313" key="2">
    <source>
        <dbReference type="EMBL" id="CRK86498.1"/>
    </source>
</evidence>
<keyword evidence="3" id="KW-1185">Reference proteome</keyword>
<proteinExistence type="predicted"/>